<dbReference type="Proteomes" id="UP000184221">
    <property type="component" value="Unassembled WGS sequence"/>
</dbReference>
<dbReference type="PANTHER" id="PTHR43792:SF1">
    <property type="entry name" value="N-ACETYLTRANSFERASE DOMAIN-CONTAINING PROTEIN"/>
    <property type="match status" value="1"/>
</dbReference>
<evidence type="ECO:0000259" key="1">
    <source>
        <dbReference type="PROSITE" id="PS51186"/>
    </source>
</evidence>
<dbReference type="PANTHER" id="PTHR43792">
    <property type="entry name" value="GNAT FAMILY, PUTATIVE (AFU_ORTHOLOGUE AFUA_3G00765)-RELATED-RELATED"/>
    <property type="match status" value="1"/>
</dbReference>
<feature type="domain" description="N-acetyltransferase" evidence="1">
    <location>
        <begin position="12"/>
        <end position="163"/>
    </location>
</feature>
<dbReference type="InterPro" id="IPR016181">
    <property type="entry name" value="Acyl_CoA_acyltransferase"/>
</dbReference>
<dbReference type="GO" id="GO:0016747">
    <property type="term" value="F:acyltransferase activity, transferring groups other than amino-acyl groups"/>
    <property type="evidence" value="ECO:0007669"/>
    <property type="project" value="InterPro"/>
</dbReference>
<dbReference type="STRING" id="996342.SAMN05443551_3877"/>
<dbReference type="InterPro" id="IPR051531">
    <property type="entry name" value="N-acetyltransferase"/>
</dbReference>
<proteinExistence type="predicted"/>
<organism evidence="2 3">
    <name type="scientific">Marivita hallyeonensis</name>
    <dbReference type="NCBI Taxonomy" id="996342"/>
    <lineage>
        <taxon>Bacteria</taxon>
        <taxon>Pseudomonadati</taxon>
        <taxon>Pseudomonadota</taxon>
        <taxon>Alphaproteobacteria</taxon>
        <taxon>Rhodobacterales</taxon>
        <taxon>Roseobacteraceae</taxon>
        <taxon>Marivita</taxon>
    </lineage>
</organism>
<gene>
    <name evidence="2" type="ORF">SAMN05443551_3877</name>
</gene>
<dbReference type="AlphaFoldDB" id="A0A1M5XEN7"/>
<dbReference type="EMBL" id="FQXC01000006">
    <property type="protein sequence ID" value="SHH97964.1"/>
    <property type="molecule type" value="Genomic_DNA"/>
</dbReference>
<sequence>MTDYPVLETERLVMRAPILSDFDAYAAFYASGASATIGGPIPKSDAWRLFASDAGHWALKGFGWWTVTKDGDVVGSVGFHDLPQHDDIEIGWNVYVPRQGIGKEAAQAALSWAAEHALADRIVSYINRENTASIALANALGAHREVDVASHSDGSAVYLHNLEGYRA</sequence>
<dbReference type="PROSITE" id="PS51186">
    <property type="entry name" value="GNAT"/>
    <property type="match status" value="1"/>
</dbReference>
<name>A0A1M5XEN7_9RHOB</name>
<dbReference type="SUPFAM" id="SSF55729">
    <property type="entry name" value="Acyl-CoA N-acyltransferases (Nat)"/>
    <property type="match status" value="1"/>
</dbReference>
<reference evidence="2 3" key="1">
    <citation type="submission" date="2016-11" db="EMBL/GenBank/DDBJ databases">
        <authorList>
            <person name="Jaros S."/>
            <person name="Januszkiewicz K."/>
            <person name="Wedrychowicz H."/>
        </authorList>
    </citation>
    <scope>NUCLEOTIDE SEQUENCE [LARGE SCALE GENOMIC DNA]</scope>
    <source>
        <strain evidence="2 3">DSM 29431</strain>
    </source>
</reference>
<keyword evidence="2" id="KW-0808">Transferase</keyword>
<dbReference type="OrthoDB" id="6293260at2"/>
<keyword evidence="3" id="KW-1185">Reference proteome</keyword>
<protein>
    <submittedName>
        <fullName evidence="2">Protein N-acetyltransferase, RimJ/RimL family</fullName>
    </submittedName>
</protein>
<dbReference type="Pfam" id="PF13302">
    <property type="entry name" value="Acetyltransf_3"/>
    <property type="match status" value="1"/>
</dbReference>
<dbReference type="Gene3D" id="3.40.630.30">
    <property type="match status" value="1"/>
</dbReference>
<evidence type="ECO:0000313" key="3">
    <source>
        <dbReference type="Proteomes" id="UP000184221"/>
    </source>
</evidence>
<dbReference type="InterPro" id="IPR000182">
    <property type="entry name" value="GNAT_dom"/>
</dbReference>
<accession>A0A1M5XEN7</accession>
<evidence type="ECO:0000313" key="2">
    <source>
        <dbReference type="EMBL" id="SHH97964.1"/>
    </source>
</evidence>
<dbReference type="RefSeq" id="WP_084066291.1">
    <property type="nucleotide sequence ID" value="NZ_FQXC01000006.1"/>
</dbReference>